<dbReference type="InterPro" id="IPR011048">
    <property type="entry name" value="Haem_d1_sf"/>
</dbReference>
<evidence type="ECO:0000313" key="2">
    <source>
        <dbReference type="EMBL" id="EEZ92469.1"/>
    </source>
</evidence>
<feature type="transmembrane region" description="Helical" evidence="1">
    <location>
        <begin position="29"/>
        <end position="53"/>
    </location>
</feature>
<gene>
    <name evidence="2" type="ORF">BJBARM4_0948</name>
</gene>
<evidence type="ECO:0000256" key="1">
    <source>
        <dbReference type="SAM" id="Phobius"/>
    </source>
</evidence>
<keyword evidence="1" id="KW-1133">Transmembrane helix</keyword>
<proteinExistence type="predicted"/>
<sequence>MPSGKRKGKGKKMKRDLDKKRGAQAALDYLVSWGWVLIVIVLVLVILFSLGIFKVPSAPTIITGFQGITMQAAQANSTMLVVELTNNYNQFVNITGITVNVNGNNYTSDSCLNTIISDGQSTLCRVPVSIPTHSYLSKIQISFTPYKSTTSEVSNGTVSSTLLSGSIPINNQLTYFLERGLPYGSTFTVNYNTSTNSTVISSIKDNVSFNLPFGKYYFSVPTVNYQGCVSVPSPSSGDHSTGVGELILFTSNCTTTFTETGLPSGQIWQVSFNGTTKSTSTGSSITIKTNNTQKAYSSYVATAKSDSLSCVSSFTPSVSLGSSYTFSAWNCTTTFTETGLPTGQGWTANYDNLADKGSTNSPTTIIFSNDKITSISKAYAFSSSNQLSCYTGSVSLYMGSSYTFSAWNCTTTFTETGLPSGQSWKTTYNSTSNSANTGSAITFFASDLSNVALSYSASSLINNLDCEGSDTPSVSLGSSYTFSAWNCTTTFTETGLPSGQSWKTTYNSTSNSANTGSAITFFASDLSNVALSYSASSLINNLDCEGSDTPSVSLGSSYTFSAWNCTTTFTETGLPSGQIWQVSFNGTTKSTSTGSSITIKTNNTQKAYSSYVATAKSDSLSCVSSFTPSVSLGSSYTFSAWNCTTTFSNPSFANSPENKASQWTMSFDGERLETSSTGMSFIQDDVSNVGTYSFQPFTEGNILCTGDYQSAQMGGSYTLGENWLCYTALIPTFNSAGDSEIDVIPEFYPATVLSTISSNIPSNAFDYNSGGFSDMVAYNPNTNEFYIPMGSRNSILVLNDSTDQIVTTISTYSGAHPIGIYYANGYVYVLNANGILSSDTIQVINGNSFTSANTSIGILDELGYNYYTHYLWIPNSNTSTNSYEISTVEADSQATFDNSLGSPFSADFLGNPGYCASNVAMYVPGTDTSGDGEVEEYNAVNGQEISTISVNSITSTPSQAVCVPPTTNDGFGQLYVAGLNNIAVINVSNNAVNTPFSSLSSDALLYYDEVPYMSSDLPGSALYALNNTNGNSSTLYYFDPNRLIFDGVSTLNVGYNATGIGGVKAGESVDTSNPSSGTSIEEPIVATFYSSTPPASWSVNLAKYGWSSSSGNSAVVIPLAYNNGHEYKYSIPIVCDFNSNVEYEASPSSGTIQAGQTINVTWIDVGSC</sequence>
<protein>
    <submittedName>
        <fullName evidence="2">Uncharacterized protein</fullName>
    </submittedName>
</protein>
<organism evidence="2 3">
    <name type="scientific">Candidatus Parvarchaeum acidiphilum ARMAN-4</name>
    <dbReference type="NCBI Taxonomy" id="662760"/>
    <lineage>
        <taxon>Archaea</taxon>
        <taxon>Candidatus Parvarchaeota</taxon>
        <taxon>Candidatus Parvarchaeum</taxon>
    </lineage>
</organism>
<accession>D2EGP9</accession>
<dbReference type="SUPFAM" id="SSF51004">
    <property type="entry name" value="C-terminal (heme d1) domain of cytochrome cd1-nitrite reductase"/>
    <property type="match status" value="1"/>
</dbReference>
<keyword evidence="1" id="KW-0472">Membrane</keyword>
<keyword evidence="1" id="KW-0812">Transmembrane</keyword>
<evidence type="ECO:0000313" key="3">
    <source>
        <dbReference type="Proteomes" id="UP000009375"/>
    </source>
</evidence>
<reference evidence="2 3" key="1">
    <citation type="journal article" date="2010" name="Proc. Natl. Acad. Sci. U.S.A.">
        <title>Enigmatic, ultrasmall, uncultivated Archaea.</title>
        <authorList>
            <person name="Baker B.J."/>
            <person name="Comolli L.R."/>
            <person name="Dick G.J."/>
            <person name="Hauser L.J."/>
            <person name="Hyatt D."/>
            <person name="Dill B.D."/>
            <person name="Land M.L."/>
            <person name="Verberkmoes N.C."/>
            <person name="Hettich R.L."/>
            <person name="Banfield J.F."/>
        </authorList>
    </citation>
    <scope>NUCLEOTIDE SEQUENCE [LARGE SCALE GENOMIC DNA]</scope>
</reference>
<dbReference type="EMBL" id="GG730077">
    <property type="protein sequence ID" value="EEZ92469.1"/>
    <property type="molecule type" value="Genomic_DNA"/>
</dbReference>
<dbReference type="Proteomes" id="UP000009375">
    <property type="component" value="Unassembled WGS sequence"/>
</dbReference>
<dbReference type="AlphaFoldDB" id="D2EGP9"/>
<name>D2EGP9_PARA4</name>